<keyword evidence="2" id="KW-0472">Membrane</keyword>
<feature type="region of interest" description="Disordered" evidence="1">
    <location>
        <begin position="124"/>
        <end position="158"/>
    </location>
</feature>
<evidence type="ECO:0000256" key="2">
    <source>
        <dbReference type="SAM" id="Phobius"/>
    </source>
</evidence>
<evidence type="ECO:0000256" key="1">
    <source>
        <dbReference type="SAM" id="MobiDB-lite"/>
    </source>
</evidence>
<dbReference type="Proteomes" id="UP000629098">
    <property type="component" value="Unassembled WGS sequence"/>
</dbReference>
<evidence type="ECO:0000313" key="4">
    <source>
        <dbReference type="Proteomes" id="UP000629098"/>
    </source>
</evidence>
<dbReference type="EMBL" id="JACXAE010000034">
    <property type="protein sequence ID" value="MBD2772130.1"/>
    <property type="molecule type" value="Genomic_DNA"/>
</dbReference>
<feature type="region of interest" description="Disordered" evidence="1">
    <location>
        <begin position="77"/>
        <end position="112"/>
    </location>
</feature>
<sequence>MYDKFAAALICLLLCSFNVIAGVKRIPVRTTLESSSRTTVEMMASPNSGVHWFSAVVFLAGFACFLSWGINDYNQLASDDLPQPQPQPQKENQLPVSPQQNISVSPRPVRPVLNSPNVVQFRTRVVSQPGEMSPQEFYERMQQEDIWDEDNSTNSSIS</sequence>
<feature type="compositionally biased region" description="Polar residues" evidence="1">
    <location>
        <begin position="90"/>
        <end position="104"/>
    </location>
</feature>
<feature type="transmembrane region" description="Helical" evidence="2">
    <location>
        <begin position="49"/>
        <end position="70"/>
    </location>
</feature>
<keyword evidence="2" id="KW-0812">Transmembrane</keyword>
<name>A0A8J6XBG6_9CYAN</name>
<comment type="caution">
    <text evidence="3">The sequence shown here is derived from an EMBL/GenBank/DDBJ whole genome shotgun (WGS) entry which is preliminary data.</text>
</comment>
<reference evidence="3" key="1">
    <citation type="submission" date="2020-09" db="EMBL/GenBank/DDBJ databases">
        <title>Iningainema tapete sp. nov. (Scytonemataceae, Cyanobacteria) from greenhouses in central Florida (USA) produces two types of nodularin with biosynthetic potential for microcystin-LR and anabaenopeptins.</title>
        <authorList>
            <person name="Berthold D.E."/>
            <person name="Lefler F.W."/>
            <person name="Huang I.-S."/>
            <person name="Abdulla H."/>
            <person name="Zimba P.V."/>
            <person name="Laughinghouse H.D. IV."/>
        </authorList>
    </citation>
    <scope>NUCLEOTIDE SEQUENCE</scope>
    <source>
        <strain evidence="3">BLCCT55</strain>
    </source>
</reference>
<protein>
    <recommendedName>
        <fullName evidence="5">Transmembrane protein</fullName>
    </recommendedName>
</protein>
<keyword evidence="4" id="KW-1185">Reference proteome</keyword>
<accession>A0A8J6XBG6</accession>
<dbReference type="RefSeq" id="WP_190826414.1">
    <property type="nucleotide sequence ID" value="NZ_CAWPPI010000034.1"/>
</dbReference>
<keyword evidence="2" id="KW-1133">Transmembrane helix</keyword>
<proteinExistence type="predicted"/>
<dbReference type="AlphaFoldDB" id="A0A8J6XBG6"/>
<organism evidence="3 4">
    <name type="scientific">Iningainema tapete BLCC-T55</name>
    <dbReference type="NCBI Taxonomy" id="2748662"/>
    <lineage>
        <taxon>Bacteria</taxon>
        <taxon>Bacillati</taxon>
        <taxon>Cyanobacteriota</taxon>
        <taxon>Cyanophyceae</taxon>
        <taxon>Nostocales</taxon>
        <taxon>Scytonemataceae</taxon>
        <taxon>Iningainema tapete</taxon>
    </lineage>
</organism>
<gene>
    <name evidence="3" type="ORF">ICL16_08555</name>
</gene>
<evidence type="ECO:0000313" key="3">
    <source>
        <dbReference type="EMBL" id="MBD2772130.1"/>
    </source>
</evidence>
<evidence type="ECO:0008006" key="5">
    <source>
        <dbReference type="Google" id="ProtNLM"/>
    </source>
</evidence>